<dbReference type="EMBL" id="JAQZAO010000004">
    <property type="protein sequence ID" value="MDD7965730.1"/>
    <property type="molecule type" value="Genomic_DNA"/>
</dbReference>
<name>A0ABT5SSA3_9PSEU</name>
<sequence>MESTELGRERLVSPRRPAPSTAAIWADSSGNIVVGTSYAAAGGVGTLPLASFA</sequence>
<proteinExistence type="predicted"/>
<dbReference type="RefSeq" id="WP_274200628.1">
    <property type="nucleotide sequence ID" value="NZ_JAQZAO010000004.1"/>
</dbReference>
<gene>
    <name evidence="1" type="ORF">PGB27_10280</name>
</gene>
<dbReference type="Proteomes" id="UP001300763">
    <property type="component" value="Unassembled WGS sequence"/>
</dbReference>
<keyword evidence="2" id="KW-1185">Reference proteome</keyword>
<reference evidence="1 2" key="1">
    <citation type="submission" date="2023-02" db="EMBL/GenBank/DDBJ databases">
        <title>Genome sequencing required for Actinomycetospora new species description.</title>
        <authorList>
            <person name="Saimee Y."/>
            <person name="Duangmal K."/>
        </authorList>
    </citation>
    <scope>NUCLEOTIDE SEQUENCE [LARGE SCALE GENOMIC DNA]</scope>
    <source>
        <strain evidence="1 2">DW7H6</strain>
    </source>
</reference>
<protein>
    <submittedName>
        <fullName evidence="1">Uncharacterized protein</fullName>
    </submittedName>
</protein>
<comment type="caution">
    <text evidence="1">The sequence shown here is derived from an EMBL/GenBank/DDBJ whole genome shotgun (WGS) entry which is preliminary data.</text>
</comment>
<evidence type="ECO:0000313" key="2">
    <source>
        <dbReference type="Proteomes" id="UP001300763"/>
    </source>
</evidence>
<accession>A0ABT5SSA3</accession>
<evidence type="ECO:0000313" key="1">
    <source>
        <dbReference type="EMBL" id="MDD7965730.1"/>
    </source>
</evidence>
<organism evidence="1 2">
    <name type="scientific">Actinomycetospora lemnae</name>
    <dbReference type="NCBI Taxonomy" id="3019891"/>
    <lineage>
        <taxon>Bacteria</taxon>
        <taxon>Bacillati</taxon>
        <taxon>Actinomycetota</taxon>
        <taxon>Actinomycetes</taxon>
        <taxon>Pseudonocardiales</taxon>
        <taxon>Pseudonocardiaceae</taxon>
        <taxon>Actinomycetospora</taxon>
    </lineage>
</organism>